<name>A0A9N7VUX0_PLEPL</name>
<reference evidence="1" key="1">
    <citation type="submission" date="2020-03" db="EMBL/GenBank/DDBJ databases">
        <authorList>
            <person name="Weist P."/>
        </authorList>
    </citation>
    <scope>NUCLEOTIDE SEQUENCE</scope>
</reference>
<gene>
    <name evidence="1" type="ORF">PLEPLA_LOCUS45238</name>
</gene>
<proteinExistence type="predicted"/>
<dbReference type="EMBL" id="CADEAL010004341">
    <property type="protein sequence ID" value="CAB1457414.1"/>
    <property type="molecule type" value="Genomic_DNA"/>
</dbReference>
<comment type="caution">
    <text evidence="1">The sequence shown here is derived from an EMBL/GenBank/DDBJ whole genome shotgun (WGS) entry which is preliminary data.</text>
</comment>
<dbReference type="AlphaFoldDB" id="A0A9N7VUX0"/>
<evidence type="ECO:0000313" key="2">
    <source>
        <dbReference type="Proteomes" id="UP001153269"/>
    </source>
</evidence>
<evidence type="ECO:0000313" key="1">
    <source>
        <dbReference type="EMBL" id="CAB1457414.1"/>
    </source>
</evidence>
<dbReference type="Proteomes" id="UP001153269">
    <property type="component" value="Unassembled WGS sequence"/>
</dbReference>
<organism evidence="1 2">
    <name type="scientific">Pleuronectes platessa</name>
    <name type="common">European plaice</name>
    <dbReference type="NCBI Taxonomy" id="8262"/>
    <lineage>
        <taxon>Eukaryota</taxon>
        <taxon>Metazoa</taxon>
        <taxon>Chordata</taxon>
        <taxon>Craniata</taxon>
        <taxon>Vertebrata</taxon>
        <taxon>Euteleostomi</taxon>
        <taxon>Actinopterygii</taxon>
        <taxon>Neopterygii</taxon>
        <taxon>Teleostei</taxon>
        <taxon>Neoteleostei</taxon>
        <taxon>Acanthomorphata</taxon>
        <taxon>Carangaria</taxon>
        <taxon>Pleuronectiformes</taxon>
        <taxon>Pleuronectoidei</taxon>
        <taxon>Pleuronectidae</taxon>
        <taxon>Pleuronectes</taxon>
    </lineage>
</organism>
<sequence>MGLHDFGQLSNQGFRREDVSNQAHSSSTLQETTDGNRRFLLICFMRLTGKQASSLSKNKLSLLHSRPLLSFHIWSLFSIMTTGAPAMTPLAKMPIRPGLLRRLRGINSPTRISECNCFDPAGDDLCVHQPTPFWLLGNSEVDQGSGLRVLVNSSCCKNQGSQADRQAGTDTEELRL</sequence>
<protein>
    <submittedName>
        <fullName evidence="1">Uncharacterized protein</fullName>
    </submittedName>
</protein>
<keyword evidence="2" id="KW-1185">Reference proteome</keyword>
<accession>A0A9N7VUX0</accession>